<dbReference type="EMBL" id="ACZL01000031">
    <property type="protein sequence ID" value="EHI54968.1"/>
    <property type="molecule type" value="Genomic_DNA"/>
</dbReference>
<gene>
    <name evidence="1" type="ORF">HMPREF9333_01815</name>
</gene>
<name>G5GJS5_9FIRM</name>
<evidence type="ECO:0000313" key="1">
    <source>
        <dbReference type="EMBL" id="EHI54968.1"/>
    </source>
</evidence>
<evidence type="ECO:0000313" key="2">
    <source>
        <dbReference type="Proteomes" id="UP000003011"/>
    </source>
</evidence>
<sequence length="61" mass="7099">MTFITNKSVLKTDIFLLYAVYNLNFIIAENLHWFKLYKSAIVNTFKDLGEGLKKTTTILKI</sequence>
<comment type="caution">
    <text evidence="1">The sequence shown here is derived from an EMBL/GenBank/DDBJ whole genome shotgun (WGS) entry which is preliminary data.</text>
</comment>
<reference evidence="1 2" key="1">
    <citation type="submission" date="2011-08" db="EMBL/GenBank/DDBJ databases">
        <title>The Genome Sequence of Johnsonella ignava ATCC 51276.</title>
        <authorList>
            <consortium name="The Broad Institute Genome Sequencing Platform"/>
            <person name="Earl A."/>
            <person name="Ward D."/>
            <person name="Feldgarden M."/>
            <person name="Gevers D."/>
            <person name="Izard J."/>
            <person name="Blanton J.M."/>
            <person name="Baranova O.V."/>
            <person name="Dewhirst F.E."/>
            <person name="Young S.K."/>
            <person name="Zeng Q."/>
            <person name="Gargeya S."/>
            <person name="Fitzgerald M."/>
            <person name="Haas B."/>
            <person name="Abouelleil A."/>
            <person name="Alvarado L."/>
            <person name="Arachchi H.M."/>
            <person name="Berlin A."/>
            <person name="Brown A."/>
            <person name="Chapman S.B."/>
            <person name="Chen Z."/>
            <person name="Dunbar C."/>
            <person name="Freedman E."/>
            <person name="Gearin G."/>
            <person name="Gellesch M."/>
            <person name="Goldberg J."/>
            <person name="Griggs A."/>
            <person name="Gujja S."/>
            <person name="Heiman D."/>
            <person name="Howarth C."/>
            <person name="Larson L."/>
            <person name="Lui A."/>
            <person name="MacDonald P.J.P."/>
            <person name="Montmayeur A."/>
            <person name="Murphy C."/>
            <person name="Neiman D."/>
            <person name="Pearson M."/>
            <person name="Priest M."/>
            <person name="Roberts A."/>
            <person name="Saif S."/>
            <person name="Shea T."/>
            <person name="Shenoy N."/>
            <person name="Sisk P."/>
            <person name="Stolte C."/>
            <person name="Sykes S."/>
            <person name="Wortman J."/>
            <person name="Nusbaum C."/>
            <person name="Birren B."/>
        </authorList>
    </citation>
    <scope>NUCLEOTIDE SEQUENCE [LARGE SCALE GENOMIC DNA]</scope>
    <source>
        <strain evidence="1 2">ATCC 51276</strain>
    </source>
</reference>
<dbReference type="STRING" id="679200.HMPREF9333_01815"/>
<accession>G5GJS5</accession>
<dbReference type="Proteomes" id="UP000003011">
    <property type="component" value="Unassembled WGS sequence"/>
</dbReference>
<dbReference type="HOGENOM" id="CLU_2916412_0_0_9"/>
<organism evidence="1 2">
    <name type="scientific">Johnsonella ignava ATCC 51276</name>
    <dbReference type="NCBI Taxonomy" id="679200"/>
    <lineage>
        <taxon>Bacteria</taxon>
        <taxon>Bacillati</taxon>
        <taxon>Bacillota</taxon>
        <taxon>Clostridia</taxon>
        <taxon>Lachnospirales</taxon>
        <taxon>Lachnospiraceae</taxon>
        <taxon>Johnsonella</taxon>
    </lineage>
</organism>
<keyword evidence="2" id="KW-1185">Reference proteome</keyword>
<dbReference type="AlphaFoldDB" id="G5GJS5"/>
<proteinExistence type="predicted"/>
<protein>
    <submittedName>
        <fullName evidence="1">Uncharacterized protein</fullName>
    </submittedName>
</protein>